<proteinExistence type="predicted"/>
<evidence type="ECO:0000313" key="2">
    <source>
        <dbReference type="EMBL" id="TGO61672.1"/>
    </source>
</evidence>
<protein>
    <submittedName>
        <fullName evidence="2">Uncharacterized protein</fullName>
    </submittedName>
</protein>
<dbReference type="EMBL" id="PQXJ01000125">
    <property type="protein sequence ID" value="TGO61672.1"/>
    <property type="molecule type" value="Genomic_DNA"/>
</dbReference>
<name>A0A4Z1IQD2_9HELO</name>
<evidence type="ECO:0000256" key="1">
    <source>
        <dbReference type="SAM" id="Coils"/>
    </source>
</evidence>
<accession>A0A4Z1IQD2</accession>
<sequence length="117" mass="13634">MYYGIIGVSAIAFSCSTEFIPEVNEKMKLVPFSYDFKVVMTTTMIVDYLACFVIEKVLKALFSDYKPKDIAIRRPDQLAREQKRIEDLKLEAMKAEEEKAQRDIEELEKKIKTKVRS</sequence>
<organism evidence="2 3">
    <name type="scientific">Botryotinia narcissicola</name>
    <dbReference type="NCBI Taxonomy" id="278944"/>
    <lineage>
        <taxon>Eukaryota</taxon>
        <taxon>Fungi</taxon>
        <taxon>Dikarya</taxon>
        <taxon>Ascomycota</taxon>
        <taxon>Pezizomycotina</taxon>
        <taxon>Leotiomycetes</taxon>
        <taxon>Helotiales</taxon>
        <taxon>Sclerotiniaceae</taxon>
        <taxon>Botryotinia</taxon>
    </lineage>
</organism>
<feature type="coiled-coil region" evidence="1">
    <location>
        <begin position="78"/>
        <end position="117"/>
    </location>
</feature>
<reference evidence="2 3" key="1">
    <citation type="submission" date="2017-12" db="EMBL/GenBank/DDBJ databases">
        <title>Comparative genomics of Botrytis spp.</title>
        <authorList>
            <person name="Valero-Jimenez C.A."/>
            <person name="Tapia P."/>
            <person name="Veloso J."/>
            <person name="Silva-Moreno E."/>
            <person name="Staats M."/>
            <person name="Valdes J.H."/>
            <person name="Van Kan J.A.L."/>
        </authorList>
    </citation>
    <scope>NUCLEOTIDE SEQUENCE [LARGE SCALE GENOMIC DNA]</scope>
    <source>
        <strain evidence="2 3">MUCL2120</strain>
    </source>
</reference>
<dbReference type="STRING" id="278944.A0A4Z1IQD2"/>
<keyword evidence="3" id="KW-1185">Reference proteome</keyword>
<keyword evidence="1" id="KW-0175">Coiled coil</keyword>
<evidence type="ECO:0000313" key="3">
    <source>
        <dbReference type="Proteomes" id="UP000297452"/>
    </source>
</evidence>
<dbReference type="OrthoDB" id="48943at2759"/>
<dbReference type="Proteomes" id="UP000297452">
    <property type="component" value="Unassembled WGS sequence"/>
</dbReference>
<dbReference type="AlphaFoldDB" id="A0A4Z1IQD2"/>
<comment type="caution">
    <text evidence="2">The sequence shown here is derived from an EMBL/GenBank/DDBJ whole genome shotgun (WGS) entry which is preliminary data.</text>
</comment>
<gene>
    <name evidence="2" type="ORF">BOTNAR_0125g00170</name>
</gene>